<comment type="similarity">
    <text evidence="9">Belongs to the 'phage' integrase family. XerC subfamily.</text>
</comment>
<gene>
    <name evidence="9" type="primary">xerC</name>
    <name evidence="12" type="ORF">B9Z37_05000</name>
</gene>
<dbReference type="AlphaFoldDB" id="A0A315EDG3"/>
<feature type="active site" evidence="9">
    <location>
        <position position="267"/>
    </location>
</feature>
<keyword evidence="2 9" id="KW-0963">Cytoplasm</keyword>
<evidence type="ECO:0000313" key="13">
    <source>
        <dbReference type="Proteomes" id="UP000250790"/>
    </source>
</evidence>
<dbReference type="GO" id="GO:0003677">
    <property type="term" value="F:DNA binding"/>
    <property type="evidence" value="ECO:0007669"/>
    <property type="project" value="UniProtKB-UniRule"/>
</dbReference>
<feature type="active site" evidence="9">
    <location>
        <position position="188"/>
    </location>
</feature>
<dbReference type="Gene3D" id="1.10.150.130">
    <property type="match status" value="1"/>
</dbReference>
<dbReference type="GO" id="GO:0006313">
    <property type="term" value="P:DNA transposition"/>
    <property type="evidence" value="ECO:0007669"/>
    <property type="project" value="UniProtKB-UniRule"/>
</dbReference>
<dbReference type="InterPro" id="IPR050090">
    <property type="entry name" value="Tyrosine_recombinase_XerCD"/>
</dbReference>
<dbReference type="Proteomes" id="UP000250790">
    <property type="component" value="Unassembled WGS sequence"/>
</dbReference>
<dbReference type="InterPro" id="IPR011010">
    <property type="entry name" value="DNA_brk_join_enz"/>
</dbReference>
<feature type="active site" evidence="9">
    <location>
        <position position="270"/>
    </location>
</feature>
<evidence type="ECO:0000256" key="6">
    <source>
        <dbReference type="ARBA" id="ARBA00023125"/>
    </source>
</evidence>
<dbReference type="HAMAP" id="MF_01808">
    <property type="entry name" value="Recomb_XerC_XerD"/>
    <property type="match status" value="1"/>
</dbReference>
<keyword evidence="3 9" id="KW-0132">Cell division</keyword>
<keyword evidence="4 9" id="KW-0159">Chromosome partition</keyword>
<keyword evidence="13" id="KW-1185">Reference proteome</keyword>
<organism evidence="12 13">
    <name type="scientific">Limnohabitans parvus II-B4</name>
    <dbReference type="NCBI Taxonomy" id="1293052"/>
    <lineage>
        <taxon>Bacteria</taxon>
        <taxon>Pseudomonadati</taxon>
        <taxon>Pseudomonadota</taxon>
        <taxon>Betaproteobacteria</taxon>
        <taxon>Burkholderiales</taxon>
        <taxon>Comamonadaceae</taxon>
        <taxon>Limnohabitans</taxon>
    </lineage>
</organism>
<dbReference type="InterPro" id="IPR023009">
    <property type="entry name" value="Tyrosine_recombinase_XerC/XerD"/>
</dbReference>
<dbReference type="OrthoDB" id="9801717at2"/>
<evidence type="ECO:0000259" key="11">
    <source>
        <dbReference type="PROSITE" id="PS51900"/>
    </source>
</evidence>
<protein>
    <recommendedName>
        <fullName evidence="9">Tyrosine recombinase XerC</fullName>
    </recommendedName>
</protein>
<evidence type="ECO:0000256" key="4">
    <source>
        <dbReference type="ARBA" id="ARBA00022829"/>
    </source>
</evidence>
<accession>A0A315EDG3</accession>
<evidence type="ECO:0000256" key="2">
    <source>
        <dbReference type="ARBA" id="ARBA00022490"/>
    </source>
</evidence>
<dbReference type="GO" id="GO:0051301">
    <property type="term" value="P:cell division"/>
    <property type="evidence" value="ECO:0007669"/>
    <property type="project" value="UniProtKB-KW"/>
</dbReference>
<dbReference type="SUPFAM" id="SSF56349">
    <property type="entry name" value="DNA breaking-rejoining enzymes"/>
    <property type="match status" value="1"/>
</dbReference>
<dbReference type="PROSITE" id="PS51898">
    <property type="entry name" value="TYR_RECOMBINASE"/>
    <property type="match status" value="1"/>
</dbReference>
<feature type="domain" description="Tyr recombinase" evidence="10">
    <location>
        <begin position="111"/>
        <end position="315"/>
    </location>
</feature>
<comment type="caution">
    <text evidence="12">The sequence shown here is derived from an EMBL/GenBank/DDBJ whole genome shotgun (WGS) entry which is preliminary data.</text>
</comment>
<evidence type="ECO:0000259" key="10">
    <source>
        <dbReference type="PROSITE" id="PS51898"/>
    </source>
</evidence>
<evidence type="ECO:0000256" key="1">
    <source>
        <dbReference type="ARBA" id="ARBA00004496"/>
    </source>
</evidence>
<dbReference type="InterPro" id="IPR044068">
    <property type="entry name" value="CB"/>
</dbReference>
<dbReference type="Pfam" id="PF02899">
    <property type="entry name" value="Phage_int_SAM_1"/>
    <property type="match status" value="1"/>
</dbReference>
<keyword evidence="6 9" id="KW-0238">DNA-binding</keyword>
<sequence length="324" mass="35434">MSDAEAPDPLVVRYLDHVRFEKRLAERTCALYQLDLIRLADMAAASKVPLLQVQSGHVRRWVAQMHSAGRSGRGIALILSGWRGFYTWLGREGLVAHNPVVDVRAPRAAKPLPKALGVDEAVQLAEHEEENDAPWLEARDAAMVELLYGCGLRIAELTGLDVVASAEASRAGRGWIDLQNAEVQVQGKGSKRRSVPLGRSALEALAHWLAVRTQLPGMLTQPTPGASGLALALFPGRHGTRLTPRGVAQRLKRRSLLAGLATPVHPHMLRHSFASHVLQSSGDLRAVQELLGHANITTTQVYTRLDFQHLAKAYDAAHPRAKRK</sequence>
<feature type="active site" description="O-(3'-phospho-DNA)-tyrosine intermediate" evidence="9">
    <location>
        <position position="302"/>
    </location>
</feature>
<evidence type="ECO:0000313" key="12">
    <source>
        <dbReference type="EMBL" id="PUE53944.1"/>
    </source>
</evidence>
<dbReference type="GO" id="GO:0005737">
    <property type="term" value="C:cytoplasm"/>
    <property type="evidence" value="ECO:0007669"/>
    <property type="project" value="UniProtKB-SubCell"/>
</dbReference>
<feature type="active site" evidence="9">
    <location>
        <position position="153"/>
    </location>
</feature>
<keyword evidence="7 9" id="KW-0233">DNA recombination</keyword>
<reference evidence="12 13" key="1">
    <citation type="submission" date="2017-04" db="EMBL/GenBank/DDBJ databases">
        <title>Unexpected and diverse lifestyles within the genus Limnohabitans.</title>
        <authorList>
            <person name="Kasalicky V."/>
            <person name="Mehrshad M."/>
            <person name="Andrei S.-A."/>
            <person name="Salcher M."/>
            <person name="Kratochvilova H."/>
            <person name="Simek K."/>
            <person name="Ghai R."/>
        </authorList>
    </citation>
    <scope>NUCLEOTIDE SEQUENCE [LARGE SCALE GENOMIC DNA]</scope>
    <source>
        <strain evidence="12 13">II-B4</strain>
    </source>
</reference>
<evidence type="ECO:0000256" key="5">
    <source>
        <dbReference type="ARBA" id="ARBA00022908"/>
    </source>
</evidence>
<evidence type="ECO:0000256" key="7">
    <source>
        <dbReference type="ARBA" id="ARBA00023172"/>
    </source>
</evidence>
<dbReference type="GO" id="GO:0007059">
    <property type="term" value="P:chromosome segregation"/>
    <property type="evidence" value="ECO:0007669"/>
    <property type="project" value="UniProtKB-UniRule"/>
</dbReference>
<keyword evidence="8 9" id="KW-0131">Cell cycle</keyword>
<comment type="subunit">
    <text evidence="9">Forms a cyclic heterotetrameric complex composed of two molecules of XerC and two molecules of XerD.</text>
</comment>
<dbReference type="InterPro" id="IPR013762">
    <property type="entry name" value="Integrase-like_cat_sf"/>
</dbReference>
<comment type="subcellular location">
    <subcellularLocation>
        <location evidence="1 9">Cytoplasm</location>
    </subcellularLocation>
</comment>
<comment type="function">
    <text evidence="9">Site-specific tyrosine recombinase, which acts by catalyzing the cutting and rejoining of the recombining DNA molecules. The XerC-XerD complex is essential to convert dimers of the bacterial chromosome into monomers to permit their segregation at cell division. It also contributes to the segregational stability of plasmids.</text>
</comment>
<dbReference type="InterPro" id="IPR002104">
    <property type="entry name" value="Integrase_catalytic"/>
</dbReference>
<feature type="active site" evidence="9">
    <location>
        <position position="293"/>
    </location>
</feature>
<dbReference type="Gene3D" id="1.10.443.10">
    <property type="entry name" value="Intergrase catalytic core"/>
    <property type="match status" value="1"/>
</dbReference>
<dbReference type="GO" id="GO:0009037">
    <property type="term" value="F:tyrosine-based site-specific recombinase activity"/>
    <property type="evidence" value="ECO:0007669"/>
    <property type="project" value="UniProtKB-UniRule"/>
</dbReference>
<evidence type="ECO:0000256" key="8">
    <source>
        <dbReference type="ARBA" id="ARBA00023306"/>
    </source>
</evidence>
<evidence type="ECO:0000256" key="3">
    <source>
        <dbReference type="ARBA" id="ARBA00022618"/>
    </source>
</evidence>
<dbReference type="EMBL" id="NESN01000002">
    <property type="protein sequence ID" value="PUE53944.1"/>
    <property type="molecule type" value="Genomic_DNA"/>
</dbReference>
<dbReference type="PANTHER" id="PTHR30349">
    <property type="entry name" value="PHAGE INTEGRASE-RELATED"/>
    <property type="match status" value="1"/>
</dbReference>
<dbReference type="Pfam" id="PF00589">
    <property type="entry name" value="Phage_integrase"/>
    <property type="match status" value="1"/>
</dbReference>
<keyword evidence="5 9" id="KW-0229">DNA integration</keyword>
<evidence type="ECO:0000256" key="9">
    <source>
        <dbReference type="HAMAP-Rule" id="MF_01808"/>
    </source>
</evidence>
<dbReference type="InterPro" id="IPR004107">
    <property type="entry name" value="Integrase_SAM-like_N"/>
</dbReference>
<proteinExistence type="inferred from homology"/>
<dbReference type="InterPro" id="IPR010998">
    <property type="entry name" value="Integrase_recombinase_N"/>
</dbReference>
<dbReference type="CDD" id="cd00798">
    <property type="entry name" value="INT_XerDC_C"/>
    <property type="match status" value="1"/>
</dbReference>
<dbReference type="PROSITE" id="PS51900">
    <property type="entry name" value="CB"/>
    <property type="match status" value="1"/>
</dbReference>
<name>A0A315EDG3_9BURK</name>
<dbReference type="RefSeq" id="WP_108311951.1">
    <property type="nucleotide sequence ID" value="NZ_NESN01000002.1"/>
</dbReference>
<feature type="domain" description="Core-binding (CB)" evidence="11">
    <location>
        <begin position="5"/>
        <end position="90"/>
    </location>
</feature>
<dbReference type="PANTHER" id="PTHR30349:SF81">
    <property type="entry name" value="TYROSINE RECOMBINASE XERC"/>
    <property type="match status" value="1"/>
</dbReference>